<proteinExistence type="predicted"/>
<gene>
    <name evidence="1" type="ORF">OW157_01700</name>
</gene>
<organism evidence="1 2">
    <name type="scientific">Aerococcus kribbianus</name>
    <dbReference type="NCBI Taxonomy" id="2999064"/>
    <lineage>
        <taxon>Bacteria</taxon>
        <taxon>Bacillati</taxon>
        <taxon>Bacillota</taxon>
        <taxon>Bacilli</taxon>
        <taxon>Lactobacillales</taxon>
        <taxon>Aerococcaceae</taxon>
        <taxon>Aerococcus</taxon>
    </lineage>
</organism>
<dbReference type="AlphaFoldDB" id="A0A9X3JD01"/>
<evidence type="ECO:0000313" key="2">
    <source>
        <dbReference type="Proteomes" id="UP001146670"/>
    </source>
</evidence>
<accession>A0A9X3JD01</accession>
<reference evidence="1" key="1">
    <citation type="submission" date="2022-12" db="EMBL/GenBank/DDBJ databases">
        <title>Description and comparative metabolic analysis of Aerococcus sp. nov., isolated from the feces of a pig.</title>
        <authorList>
            <person name="Chang Y.-H."/>
        </authorList>
    </citation>
    <scope>NUCLEOTIDE SEQUENCE</scope>
    <source>
        <strain evidence="1">YH-aer222</strain>
    </source>
</reference>
<evidence type="ECO:0000313" key="1">
    <source>
        <dbReference type="EMBL" id="MCZ0725278.1"/>
    </source>
</evidence>
<dbReference type="EMBL" id="JAPRFR010000001">
    <property type="protein sequence ID" value="MCZ0725278.1"/>
    <property type="molecule type" value="Genomic_DNA"/>
</dbReference>
<dbReference type="Proteomes" id="UP001146670">
    <property type="component" value="Unassembled WGS sequence"/>
</dbReference>
<dbReference type="RefSeq" id="WP_268751602.1">
    <property type="nucleotide sequence ID" value="NZ_JAPRFQ010000001.1"/>
</dbReference>
<protein>
    <submittedName>
        <fullName evidence="1">Dihydrolipoamide dehydrogenase</fullName>
    </submittedName>
</protein>
<comment type="caution">
    <text evidence="1">The sequence shown here is derived from an EMBL/GenBank/DDBJ whole genome shotgun (WGS) entry which is preliminary data.</text>
</comment>
<keyword evidence="2" id="KW-1185">Reference proteome</keyword>
<name>A0A9X3JD01_9LACT</name>
<sequence length="201" mass="22620">MKTQLQWRGEAGSHYRPYAQWKNNGPVGVCGTYCAAVLVHDRVYKDTGAKLDQQLLINGLLKPIDKLTLHPGSFFWNIQFALNYMLANVGYYAQSGLFTEKAVPKLIDQGKGPVIVGTLSLLGSPYKNHWLLVYAYAYDQAGDLYFRAYDNHGKSQAIIPAKETFSYVYVLPYPDKDIAEKKPTTVLSHESDLVFVTNPKH</sequence>